<dbReference type="Gramene" id="ABP00708">
    <property type="protein sequence ID" value="ABP00708"/>
    <property type="gene ID" value="OSTLU_18885"/>
</dbReference>
<organism evidence="2 3">
    <name type="scientific">Ostreococcus lucimarinus (strain CCE9901)</name>
    <dbReference type="NCBI Taxonomy" id="436017"/>
    <lineage>
        <taxon>Eukaryota</taxon>
        <taxon>Viridiplantae</taxon>
        <taxon>Chlorophyta</taxon>
        <taxon>Mamiellophyceae</taxon>
        <taxon>Mamiellales</taxon>
        <taxon>Bathycoccaceae</taxon>
        <taxon>Ostreococcus</taxon>
    </lineage>
</organism>
<dbReference type="EMBL" id="CP000599">
    <property type="protein sequence ID" value="ABP00708.1"/>
    <property type="molecule type" value="Genomic_DNA"/>
</dbReference>
<name>A4SAH7_OSTLU</name>
<dbReference type="Pfam" id="PF01833">
    <property type="entry name" value="TIG"/>
    <property type="match status" value="1"/>
</dbReference>
<feature type="domain" description="IPT/TIG" evidence="1">
    <location>
        <begin position="97"/>
        <end position="152"/>
    </location>
</feature>
<sequence>MPAKWIAYDEIECVTPRWPGIGATSGTPSTTCHVRASNDGGERFDDLVAAGGDGDGTFATPMANAAKIDFTYDASGAAPSVSSVETSRAPAASARGARGPFDGGTVVTVRGSGFLSSSNLACKFFDPLGNEVVVRASYESSSEVRCASPSQIASVDPYAVDYVAMTSPCYASAVHVSNTGLVGSWSAANSAPTAQFFYCDLYVDSSAASASSADGSALKPFDTIQRALQSALTGVQSASDTHIGREFALANPTANALLNADVVRLAPGAYAGAGAVRLVADPTSSVRVRAATGVASAAADRAYIDCEGSNPLFADLDAQSSSSRVAVVVDPDVAVVRCRDADASVYGVESCETIVATDGSGVTARTCNFAAA</sequence>
<dbReference type="KEGG" id="olu:OSTLU_18885"/>
<evidence type="ECO:0000313" key="2">
    <source>
        <dbReference type="EMBL" id="ABP00708.1"/>
    </source>
</evidence>
<dbReference type="CDD" id="cd00102">
    <property type="entry name" value="IPT"/>
    <property type="match status" value="1"/>
</dbReference>
<evidence type="ECO:0000259" key="1">
    <source>
        <dbReference type="Pfam" id="PF01833"/>
    </source>
</evidence>
<protein>
    <recommendedName>
        <fullName evidence="1">IPT/TIG domain-containing protein</fullName>
    </recommendedName>
</protein>
<keyword evidence="3" id="KW-1185">Reference proteome</keyword>
<dbReference type="Gene3D" id="2.60.40.10">
    <property type="entry name" value="Immunoglobulins"/>
    <property type="match status" value="1"/>
</dbReference>
<dbReference type="InterPro" id="IPR013783">
    <property type="entry name" value="Ig-like_fold"/>
</dbReference>
<gene>
    <name evidence="2" type="ORF">OSTLU_18885</name>
</gene>
<dbReference type="InterPro" id="IPR002909">
    <property type="entry name" value="IPT_dom"/>
</dbReference>
<dbReference type="AlphaFoldDB" id="A4SAH7"/>
<dbReference type="Proteomes" id="UP000001568">
    <property type="component" value="Chromosome 19"/>
</dbReference>
<proteinExistence type="predicted"/>
<accession>A4SAH7</accession>
<dbReference type="GeneID" id="5006492"/>
<dbReference type="SUPFAM" id="SSF81296">
    <property type="entry name" value="E set domains"/>
    <property type="match status" value="1"/>
</dbReference>
<dbReference type="RefSeq" id="XP_001422391.1">
    <property type="nucleotide sequence ID" value="XM_001422354.1"/>
</dbReference>
<dbReference type="OrthoDB" id="10632680at2759"/>
<evidence type="ECO:0000313" key="3">
    <source>
        <dbReference type="Proteomes" id="UP000001568"/>
    </source>
</evidence>
<dbReference type="HOGENOM" id="CLU_744718_0_0_1"/>
<dbReference type="InterPro" id="IPR014756">
    <property type="entry name" value="Ig_E-set"/>
</dbReference>
<reference evidence="2 3" key="1">
    <citation type="journal article" date="2007" name="Proc. Natl. Acad. Sci. U.S.A.">
        <title>The tiny eukaryote Ostreococcus provides genomic insights into the paradox of plankton speciation.</title>
        <authorList>
            <person name="Palenik B."/>
            <person name="Grimwood J."/>
            <person name="Aerts A."/>
            <person name="Rouze P."/>
            <person name="Salamov A."/>
            <person name="Putnam N."/>
            <person name="Dupont C."/>
            <person name="Jorgensen R."/>
            <person name="Derelle E."/>
            <person name="Rombauts S."/>
            <person name="Zhou K."/>
            <person name="Otillar R."/>
            <person name="Merchant S.S."/>
            <person name="Podell S."/>
            <person name="Gaasterland T."/>
            <person name="Napoli C."/>
            <person name="Gendler K."/>
            <person name="Manuell A."/>
            <person name="Tai V."/>
            <person name="Vallon O."/>
            <person name="Piganeau G."/>
            <person name="Jancek S."/>
            <person name="Heijde M."/>
            <person name="Jabbari K."/>
            <person name="Bowler C."/>
            <person name="Lohr M."/>
            <person name="Robbens S."/>
            <person name="Werner G."/>
            <person name="Dubchak I."/>
            <person name="Pazour G.J."/>
            <person name="Ren Q."/>
            <person name="Paulsen I."/>
            <person name="Delwiche C."/>
            <person name="Schmutz J."/>
            <person name="Rokhsar D."/>
            <person name="Van de Peer Y."/>
            <person name="Moreau H."/>
            <person name="Grigoriev I.V."/>
        </authorList>
    </citation>
    <scope>NUCLEOTIDE SEQUENCE [LARGE SCALE GENOMIC DNA]</scope>
    <source>
        <strain evidence="2 3">CCE9901</strain>
    </source>
</reference>